<sequence>MRLRRALRSSPAPGTQGSLRRLPLSLSLIYFFSSLWVNWLLAGSWHQQNSTVGLHLSGPVRGAEIAILTKISLTLLKQLINECLPPVSAACGPADINNPICQRSESSLVYNEPIKSHEAENLVAKGELADILDGTWKDARKRHREPEELKLKKIVTVMKSFGFAVAIDTPWPFHSESAAESTHYSGTPEAGEHSPNKINGEEVSGQLCRTVEEYFMGERSTWKADKTLPVSAPESCDVWSGRVGVVI</sequence>
<dbReference type="Proteomes" id="UP000579812">
    <property type="component" value="Unassembled WGS sequence"/>
</dbReference>
<accession>A0A7J6CK28</accession>
<gene>
    <name evidence="2" type="ORF">G5714_011964</name>
</gene>
<proteinExistence type="predicted"/>
<feature type="region of interest" description="Disordered" evidence="1">
    <location>
        <begin position="178"/>
        <end position="200"/>
    </location>
</feature>
<evidence type="ECO:0000313" key="3">
    <source>
        <dbReference type="Proteomes" id="UP000579812"/>
    </source>
</evidence>
<organism evidence="2 3">
    <name type="scientific">Onychostoma macrolepis</name>
    <dbReference type="NCBI Taxonomy" id="369639"/>
    <lineage>
        <taxon>Eukaryota</taxon>
        <taxon>Metazoa</taxon>
        <taxon>Chordata</taxon>
        <taxon>Craniata</taxon>
        <taxon>Vertebrata</taxon>
        <taxon>Euteleostomi</taxon>
        <taxon>Actinopterygii</taxon>
        <taxon>Neopterygii</taxon>
        <taxon>Teleostei</taxon>
        <taxon>Ostariophysi</taxon>
        <taxon>Cypriniformes</taxon>
        <taxon>Cyprinidae</taxon>
        <taxon>Acrossocheilinae</taxon>
        <taxon>Onychostoma</taxon>
    </lineage>
</organism>
<keyword evidence="3" id="KW-1185">Reference proteome</keyword>
<name>A0A7J6CK28_9TELE</name>
<reference evidence="2 3" key="1">
    <citation type="submission" date="2020-04" db="EMBL/GenBank/DDBJ databases">
        <title>Chromosome-level genome assembly of a cyprinid fish Onychostoma macrolepis by integration of Nanopore Sequencing, Bionano and Hi-C technology.</title>
        <authorList>
            <person name="Wang D."/>
        </authorList>
    </citation>
    <scope>NUCLEOTIDE SEQUENCE [LARGE SCALE GENOMIC DNA]</scope>
    <source>
        <strain evidence="2">SWU-2019</strain>
        <tissue evidence="2">Muscle</tissue>
    </source>
</reference>
<protein>
    <submittedName>
        <fullName evidence="2">Uncharacterized protein</fullName>
    </submittedName>
</protein>
<comment type="caution">
    <text evidence="2">The sequence shown here is derived from an EMBL/GenBank/DDBJ whole genome shotgun (WGS) entry which is preliminary data.</text>
</comment>
<dbReference type="AlphaFoldDB" id="A0A7J6CK28"/>
<evidence type="ECO:0000313" key="2">
    <source>
        <dbReference type="EMBL" id="KAF4107600.1"/>
    </source>
</evidence>
<evidence type="ECO:0000256" key="1">
    <source>
        <dbReference type="SAM" id="MobiDB-lite"/>
    </source>
</evidence>
<dbReference type="EMBL" id="JAAMOB010000011">
    <property type="protein sequence ID" value="KAF4107600.1"/>
    <property type="molecule type" value="Genomic_DNA"/>
</dbReference>